<feature type="transmembrane region" description="Helical" evidence="1">
    <location>
        <begin position="146"/>
        <end position="164"/>
    </location>
</feature>
<feature type="transmembrane region" description="Helical" evidence="1">
    <location>
        <begin position="20"/>
        <end position="39"/>
    </location>
</feature>
<keyword evidence="1" id="KW-1133">Transmembrane helix</keyword>
<evidence type="ECO:0008006" key="4">
    <source>
        <dbReference type="Google" id="ProtNLM"/>
    </source>
</evidence>
<dbReference type="EMBL" id="CP002458">
    <property type="protein sequence ID" value="ADV35042.1"/>
    <property type="molecule type" value="Genomic_DNA"/>
</dbReference>
<name>A0AB32XDH4_MYCFM</name>
<feature type="transmembrane region" description="Helical" evidence="1">
    <location>
        <begin position="101"/>
        <end position="126"/>
    </location>
</feature>
<reference evidence="2 3" key="1">
    <citation type="journal article" date="2011" name="J. Bacteriol.">
        <title>Genome sequence of the repetitive-sequence-rich Mycoplasma fermentans strain M64.</title>
        <authorList>
            <person name="Shu H.W."/>
            <person name="Liu T.T."/>
            <person name="Chang H.Y."/>
            <person name="Liu Y.M."/>
            <person name="Wu K.M."/>
            <person name="Shu H.Y."/>
            <person name="Tsai S.F."/>
            <person name="Hsiao K.J."/>
            <person name="Hu W.S."/>
            <person name="Ng W.V."/>
        </authorList>
    </citation>
    <scope>NUCLEOTIDE SEQUENCE [LARGE SCALE GENOMIC DNA]</scope>
    <source>
        <strain evidence="2 3">M64</strain>
    </source>
</reference>
<dbReference type="AlphaFoldDB" id="A0AB32XDH4"/>
<feature type="transmembrane region" description="Helical" evidence="1">
    <location>
        <begin position="603"/>
        <end position="625"/>
    </location>
</feature>
<evidence type="ECO:0000256" key="1">
    <source>
        <dbReference type="SAM" id="Phobius"/>
    </source>
</evidence>
<dbReference type="KEGG" id="mfm:MfeM64YM_1047"/>
<keyword evidence="1" id="KW-0472">Membrane</keyword>
<feature type="transmembrane region" description="Helical" evidence="1">
    <location>
        <begin position="59"/>
        <end position="80"/>
    </location>
</feature>
<protein>
    <recommendedName>
        <fullName evidence="4">ABC transporter permease</fullName>
    </recommendedName>
</protein>
<feature type="transmembrane region" description="Helical" evidence="1">
    <location>
        <begin position="176"/>
        <end position="195"/>
    </location>
</feature>
<sequence length="631" mass="73598">MKAFFNLQLKIYFRHASSYVVPLIFGIFFIIINVVLKWSAASPKVFETLLYSVNFLTNINHFSIFMIFIVATFVCQTVFYKYKREGVDYILYSKPLSRTQIYFANIFVSAIGLLFSIAIIELGYFISRLVYPTIIWKEVWGASGAHLLAITLTALFALGIASLVHSSVGLRMFQILIGAIPFLITIIFGVVKFAWSVDNIKSLTKSTNNVIATLPSKEKGNKKFLEELKGRFNENQPILMSRYNDDLKNTLLNITEDSEDITKYIDNTHKSVYNYLYWLNIENYFSLQSGCFDHRINSFNKKISYYKINPLKSDGTIDYRMYEKYGYHLDNNIKLNIWNVVYQDNNKNSIKEVKSKNLFGVSYDANSIKNKLSKGYLTKEDLYESFYKTYKEETIEPMIDKLKLFESIFLDKLYENIQEIKFNKLPYVIDYEGKKVLVLSKVFQDFNKILSYVEEHQKDKYKNLKIKTYIATYYPQWIDFFEQFNDEKVAKLNEFFVAVAELLTIQPKKPKSNSIGERIRYEKKLKIYQEKLEENKKLFKKVGYLMTLMYGLNKEQYVLSYQASPNNLDELNELDNAGGIELIKLTPLERDLIVVTRKDHMTVGGSIILSMLAAFAMMAGGWAIFVRKNFK</sequence>
<organism evidence="2 3">
    <name type="scientific">Mycoplasmopsis fermentans (strain M64)</name>
    <name type="common">Mycoplasma fermentans</name>
    <dbReference type="NCBI Taxonomy" id="943945"/>
    <lineage>
        <taxon>Bacteria</taxon>
        <taxon>Bacillati</taxon>
        <taxon>Mycoplasmatota</taxon>
        <taxon>Mycoplasmoidales</taxon>
        <taxon>Metamycoplasmataceae</taxon>
        <taxon>Mycoplasmopsis</taxon>
    </lineage>
</organism>
<keyword evidence="1" id="KW-0812">Transmembrane</keyword>
<dbReference type="RefSeq" id="WP_013355052.1">
    <property type="nucleotide sequence ID" value="NC_014921.1"/>
</dbReference>
<gene>
    <name evidence="2" type="ordered locus">MfeM64YM_1047</name>
</gene>
<accession>A0AB32XDH4</accession>
<evidence type="ECO:0000313" key="2">
    <source>
        <dbReference type="EMBL" id="ADV35042.1"/>
    </source>
</evidence>
<proteinExistence type="predicted"/>
<dbReference type="Proteomes" id="UP000007473">
    <property type="component" value="Chromosome"/>
</dbReference>
<evidence type="ECO:0000313" key="3">
    <source>
        <dbReference type="Proteomes" id="UP000007473"/>
    </source>
</evidence>